<reference evidence="2" key="1">
    <citation type="submission" date="2013-12" db="EMBL/GenBank/DDBJ databases">
        <title>The Genome Sequence of Aphanomyces astaci APO3.</title>
        <authorList>
            <consortium name="The Broad Institute Genomics Platform"/>
            <person name="Russ C."/>
            <person name="Tyler B."/>
            <person name="van West P."/>
            <person name="Dieguez-Uribeondo J."/>
            <person name="Young S.K."/>
            <person name="Zeng Q."/>
            <person name="Gargeya S."/>
            <person name="Fitzgerald M."/>
            <person name="Abouelleil A."/>
            <person name="Alvarado L."/>
            <person name="Chapman S.B."/>
            <person name="Gainer-Dewar J."/>
            <person name="Goldberg J."/>
            <person name="Griggs A."/>
            <person name="Gujja S."/>
            <person name="Hansen M."/>
            <person name="Howarth C."/>
            <person name="Imamovic A."/>
            <person name="Ireland A."/>
            <person name="Larimer J."/>
            <person name="McCowan C."/>
            <person name="Murphy C."/>
            <person name="Pearson M."/>
            <person name="Poon T.W."/>
            <person name="Priest M."/>
            <person name="Roberts A."/>
            <person name="Saif S."/>
            <person name="Shea T."/>
            <person name="Sykes S."/>
            <person name="Wortman J."/>
            <person name="Nusbaum C."/>
            <person name="Birren B."/>
        </authorList>
    </citation>
    <scope>NUCLEOTIDE SEQUENCE [LARGE SCALE GENOMIC DNA]</scope>
    <source>
        <strain evidence="2">APO3</strain>
    </source>
</reference>
<accession>W4G026</accession>
<feature type="coiled-coil region" evidence="1">
    <location>
        <begin position="65"/>
        <end position="99"/>
    </location>
</feature>
<dbReference type="VEuPathDB" id="FungiDB:H257_12376"/>
<dbReference type="GeneID" id="20814372"/>
<keyword evidence="1" id="KW-0175">Coiled coil</keyword>
<proteinExistence type="predicted"/>
<evidence type="ECO:0000313" key="2">
    <source>
        <dbReference type="EMBL" id="ETV72626.1"/>
    </source>
</evidence>
<dbReference type="RefSeq" id="XP_009837854.1">
    <property type="nucleotide sequence ID" value="XM_009839552.1"/>
</dbReference>
<dbReference type="EMBL" id="KI913153">
    <property type="protein sequence ID" value="ETV72626.1"/>
    <property type="molecule type" value="Genomic_DNA"/>
</dbReference>
<evidence type="ECO:0000256" key="1">
    <source>
        <dbReference type="SAM" id="Coils"/>
    </source>
</evidence>
<gene>
    <name evidence="2" type="ORF">H257_12376</name>
</gene>
<name>W4G026_APHAT</name>
<protein>
    <submittedName>
        <fullName evidence="2">Uncharacterized protein</fullName>
    </submittedName>
</protein>
<sequence>MTLERFVVEAAGCLKPSADSLTDAMDFLDDDYDEGIVEDTTAARLHDDDSVDTAAVKPKKVNAFRKRQREELTYLRSKVREMETDLERLQDKHAKFASDLTPWKILATQLRAEKDRAVQDNAAWRAALQDQIEFGNALHAILKKRPRLSMIPTLGDAQWKMLNLPASPVARRDTAATIVDQQYRLLPSVLVSTGLMQQTTNVTSCIPKSWHDDLLVVEAAACRYYEGSDFQLWAQMFWMVLTGELHLAAASPTLVLERFGEDMMYMDTPCRIVDLDGQCRDVVKRYMEPAREIFIFRSILHDEHVPLTKEFIANEMARIVVEPVDDLGGCSVKYFNKCTPPTLQPGVTSPDVAVVEKVIDGLIRHSSHILRHFEDVMNGLIPPSAPTEA</sequence>
<dbReference type="OrthoDB" id="71501at2759"/>
<organism evidence="2">
    <name type="scientific">Aphanomyces astaci</name>
    <name type="common">Crayfish plague agent</name>
    <dbReference type="NCBI Taxonomy" id="112090"/>
    <lineage>
        <taxon>Eukaryota</taxon>
        <taxon>Sar</taxon>
        <taxon>Stramenopiles</taxon>
        <taxon>Oomycota</taxon>
        <taxon>Saprolegniomycetes</taxon>
        <taxon>Saprolegniales</taxon>
        <taxon>Verrucalvaceae</taxon>
        <taxon>Aphanomyces</taxon>
    </lineage>
</organism>
<dbReference type="AlphaFoldDB" id="W4G026"/>